<dbReference type="RefSeq" id="XP_016604346.1">
    <property type="nucleotide sequence ID" value="XM_016756372.1"/>
</dbReference>
<dbReference type="Gene3D" id="3.50.50.60">
    <property type="entry name" value="FAD/NAD(P)-binding domain"/>
    <property type="match status" value="1"/>
</dbReference>
<protein>
    <recommendedName>
        <fullName evidence="3">L-ornithine N(5)-monooxygenase</fullName>
    </recommendedName>
</protein>
<evidence type="ECO:0008006" key="3">
    <source>
        <dbReference type="Google" id="ProtNLM"/>
    </source>
</evidence>
<evidence type="ECO:0000313" key="2">
    <source>
        <dbReference type="Proteomes" id="UP000053201"/>
    </source>
</evidence>
<dbReference type="AlphaFoldDB" id="A0A0L0H5V9"/>
<evidence type="ECO:0000313" key="1">
    <source>
        <dbReference type="EMBL" id="KNC96306.1"/>
    </source>
</evidence>
<dbReference type="SUPFAM" id="SSF51905">
    <property type="entry name" value="FAD/NAD(P)-binding domain"/>
    <property type="match status" value="2"/>
</dbReference>
<sequence>MQELLVIGAGPHALALLATLLESTPDKYLEHPENGLLFYRTRPDAGDSARTSHLLLARDTHYDSSRRPRKTDRDAVARVLNGLGARGARCSVHKKDRGMIDAHVDERVRGPGSLKTGLTGSGAGAGICPPVEWIKEHTLVLDKLGGTGYAGGKECRKLGTWMSLWRKQMEFLRVPHLRSPISHHPDPIDRSILWQYAMAKRRTSDADLVPLHILRDRSYTGPFILPSTELFWSFCADSLVNGFGIRDLVQSGEAVDIVPVPCGCSVDDNQDLSNEQNAQSKFCDHFRVEFKDGRLVNARNVVVAVGSSSCERNIPAWVKTLPPGYPKHCLCHCFDIALDDATYLKSFSSAKKGPLRHKSVVIIGGGITSSLIDLTPMFVANKNSIHVSRTALDLGCNSVVLLSRSKLRIQPFDVDVRWVGPHRSTNIAQFWSDNEYQSRAHRLRLARFPPKADEAYSGSGATITHEAMELVRDDLASGKMSVTQEVEVISAKWYEEVPQHGKWELLLSNGSTIACNIIWLATGTRNTVSTNTLLHTVAKHYPIPIQNGLPSLREDLSWSRNCPGLFVMGSLAALQVGRGAPNLMGGRAAAGRISRSLIERLRKAYRAGQ</sequence>
<organism evidence="1 2">
    <name type="scientific">Spizellomyces punctatus (strain DAOM BR117)</name>
    <dbReference type="NCBI Taxonomy" id="645134"/>
    <lineage>
        <taxon>Eukaryota</taxon>
        <taxon>Fungi</taxon>
        <taxon>Fungi incertae sedis</taxon>
        <taxon>Chytridiomycota</taxon>
        <taxon>Chytridiomycota incertae sedis</taxon>
        <taxon>Chytridiomycetes</taxon>
        <taxon>Spizellomycetales</taxon>
        <taxon>Spizellomycetaceae</taxon>
        <taxon>Spizellomyces</taxon>
    </lineage>
</organism>
<dbReference type="Proteomes" id="UP000053201">
    <property type="component" value="Unassembled WGS sequence"/>
</dbReference>
<dbReference type="STRING" id="645134.A0A0L0H5V9"/>
<proteinExistence type="predicted"/>
<dbReference type="OrthoDB" id="76038at2759"/>
<accession>A0A0L0H5V9</accession>
<dbReference type="PANTHER" id="PTHR38663:SF1">
    <property type="entry name" value="L-ORNITHINE N(5)-MONOOXYGENASE"/>
    <property type="match status" value="1"/>
</dbReference>
<dbReference type="PANTHER" id="PTHR38663">
    <property type="match status" value="1"/>
</dbReference>
<name>A0A0L0H5V9_SPIPD</name>
<dbReference type="OMA" id="KHGRKMN"/>
<dbReference type="GeneID" id="27691388"/>
<reference evidence="1 2" key="1">
    <citation type="submission" date="2009-08" db="EMBL/GenBank/DDBJ databases">
        <title>The Genome Sequence of Spizellomyces punctatus strain DAOM BR117.</title>
        <authorList>
            <consortium name="The Broad Institute Genome Sequencing Platform"/>
            <person name="Russ C."/>
            <person name="Cuomo C."/>
            <person name="Shea T."/>
            <person name="Young S.K."/>
            <person name="Zeng Q."/>
            <person name="Koehrsen M."/>
            <person name="Haas B."/>
            <person name="Borodovsky M."/>
            <person name="Guigo R."/>
            <person name="Alvarado L."/>
            <person name="Berlin A."/>
            <person name="Bochicchio J."/>
            <person name="Borenstein D."/>
            <person name="Chapman S."/>
            <person name="Chen Z."/>
            <person name="Engels R."/>
            <person name="Freedman E."/>
            <person name="Gellesch M."/>
            <person name="Goldberg J."/>
            <person name="Griggs A."/>
            <person name="Gujja S."/>
            <person name="Heiman D."/>
            <person name="Hepburn T."/>
            <person name="Howarth C."/>
            <person name="Jen D."/>
            <person name="Larson L."/>
            <person name="Lewis B."/>
            <person name="Mehta T."/>
            <person name="Park D."/>
            <person name="Pearson M."/>
            <person name="Roberts A."/>
            <person name="Saif S."/>
            <person name="Shenoy N."/>
            <person name="Sisk P."/>
            <person name="Stolte C."/>
            <person name="Sykes S."/>
            <person name="Thomson T."/>
            <person name="Walk T."/>
            <person name="White J."/>
            <person name="Yandava C."/>
            <person name="Burger G."/>
            <person name="Gray M.W."/>
            <person name="Holland P.W.H."/>
            <person name="King N."/>
            <person name="Lang F.B.F."/>
            <person name="Roger A.J."/>
            <person name="Ruiz-Trillo I."/>
            <person name="Lander E."/>
            <person name="Nusbaum C."/>
        </authorList>
    </citation>
    <scope>NUCLEOTIDE SEQUENCE [LARGE SCALE GENOMIC DNA]</scope>
    <source>
        <strain evidence="1 2">DAOM BR117</strain>
    </source>
</reference>
<dbReference type="VEuPathDB" id="FungiDB:SPPG_08212"/>
<gene>
    <name evidence="1" type="ORF">SPPG_08212</name>
</gene>
<dbReference type="eggNOG" id="ENOG502QPIW">
    <property type="taxonomic scope" value="Eukaryota"/>
</dbReference>
<dbReference type="EMBL" id="KQ257469">
    <property type="protein sequence ID" value="KNC96306.1"/>
    <property type="molecule type" value="Genomic_DNA"/>
</dbReference>
<dbReference type="InParanoid" id="A0A0L0H5V9"/>
<keyword evidence="2" id="KW-1185">Reference proteome</keyword>
<dbReference type="InterPro" id="IPR036188">
    <property type="entry name" value="FAD/NAD-bd_sf"/>
</dbReference>